<gene>
    <name evidence="3" type="ORF">GEV33_013585</name>
</gene>
<dbReference type="Gene3D" id="1.20.58.1070">
    <property type="match status" value="1"/>
</dbReference>
<dbReference type="Pfam" id="PF04938">
    <property type="entry name" value="SIP1"/>
    <property type="match status" value="1"/>
</dbReference>
<comment type="similarity">
    <text evidence="1">Belongs to the gemin-2 family.</text>
</comment>
<protein>
    <recommendedName>
        <fullName evidence="2">DUF4729 domain-containing protein</fullName>
    </recommendedName>
</protein>
<reference evidence="3" key="1">
    <citation type="journal article" date="2020" name="J Insects Food Feed">
        <title>The yellow mealworm (Tenebrio molitor) genome: a resource for the emerging insects as food and feed industry.</title>
        <authorList>
            <person name="Eriksson T."/>
            <person name="Andere A."/>
            <person name="Kelstrup H."/>
            <person name="Emery V."/>
            <person name="Picard C."/>
        </authorList>
    </citation>
    <scope>NUCLEOTIDE SEQUENCE</scope>
    <source>
        <strain evidence="3">Stoneville</strain>
        <tissue evidence="3">Whole head</tissue>
    </source>
</reference>
<dbReference type="Proteomes" id="UP000719412">
    <property type="component" value="Unassembled WGS sequence"/>
</dbReference>
<sequence>MSDNEDSFDEEEDGYGILKKALHVELPENFNPNKIPQTGEEYLQHVVYERTKCKTWVTADIDRNKFKNQQTFKLELDKSVKEAPQSLLPSREWQTQKIEDFTNFRNFIRMKMSKESSVASFHEESFLGRVKSETPQFSEMTQYTQAAKIRMLQIISKHLDSIPVGSSVGETMGAWLYAILSLLEKPLSPDSCHNLREFAKREVRRTVENEPTATRALHGRKTLLILDGGELAGFHKRPTLQAYNLFRTSTAWSASGSCRDCIVVRHPQSDLSPSVPLEESNETFLGSIDGGGCCLICKYAGKFEKSDVNSEFLKKLKMKPGIGRPYRYNTKKVFHFEDKFNNHNVNATTENLYGSQLEKSQGDGFTPKSLRMLRSVSATTMSRRPLTCLHDGCKKSVAVSSLVSHFKHDHGAVPCFGIEKGRELRLLFDVSLVEHDRTFCLAMITVYEFNNIDVVRSKSSQSVINTCSKLSGRVPINTFWLMMSGSTEYKKSGSYVVYWLYSNSEDRFWCTMELSSKNDKVSVSSFCSAVGLHESRTVEERTGPVCAISVKLARWLRKFATVARSDIFAGAAFPAGVKFVCLFPAAVQIDSYPINICTGVLFSTVLTRRVFCVVWSTSSAAPADLILIVVHFGGRVAGSTYRFRDRNLAGRCDVIQMREAFLRFYLEPKIVVDFDATQLELLREDEKSRLTYRDRSAVFTKMISPCLPVALSKLHPTPGINLNVPPSHTLSISANRSRKNLPVKPIEFLQVLSIPAEFETSQIRAIGNNCALVIETSANDVVTHLSLLQNSFNLGTTIRHAGVIGLWASPVNGKKAGGKPGPPAMRHTGLGKLGGLINTAVHATKRTPGEDARGGLIWDLKLMAVHEKDAVLDVYVLFNFITKRKQVIGDAFFKIASPKRPPRKNSFTTPQNAGTDKIPIGGGGILIFSQSAHVRNSNHFLHQNRSRGPEVRIAPRHRSC</sequence>
<dbReference type="GO" id="GO:0032797">
    <property type="term" value="C:SMN complex"/>
    <property type="evidence" value="ECO:0007669"/>
    <property type="project" value="TreeGrafter"/>
</dbReference>
<dbReference type="PANTHER" id="PTHR12794">
    <property type="entry name" value="GEMIN2"/>
    <property type="match status" value="1"/>
</dbReference>
<dbReference type="InterPro" id="IPR031732">
    <property type="entry name" value="DUF4729"/>
</dbReference>
<dbReference type="EMBL" id="JABDTM020028278">
    <property type="protein sequence ID" value="KAH0809203.1"/>
    <property type="molecule type" value="Genomic_DNA"/>
</dbReference>
<reference evidence="3" key="2">
    <citation type="submission" date="2021-08" db="EMBL/GenBank/DDBJ databases">
        <authorList>
            <person name="Eriksson T."/>
        </authorList>
    </citation>
    <scope>NUCLEOTIDE SEQUENCE</scope>
    <source>
        <strain evidence="3">Stoneville</strain>
        <tissue evidence="3">Whole head</tissue>
    </source>
</reference>
<dbReference type="GO" id="GO:0005634">
    <property type="term" value="C:nucleus"/>
    <property type="evidence" value="ECO:0007669"/>
    <property type="project" value="TreeGrafter"/>
</dbReference>
<organism evidence="3 4">
    <name type="scientific">Tenebrio molitor</name>
    <name type="common">Yellow mealworm beetle</name>
    <dbReference type="NCBI Taxonomy" id="7067"/>
    <lineage>
        <taxon>Eukaryota</taxon>
        <taxon>Metazoa</taxon>
        <taxon>Ecdysozoa</taxon>
        <taxon>Arthropoda</taxon>
        <taxon>Hexapoda</taxon>
        <taxon>Insecta</taxon>
        <taxon>Pterygota</taxon>
        <taxon>Neoptera</taxon>
        <taxon>Endopterygota</taxon>
        <taxon>Coleoptera</taxon>
        <taxon>Polyphaga</taxon>
        <taxon>Cucujiformia</taxon>
        <taxon>Tenebrionidae</taxon>
        <taxon>Tenebrio</taxon>
    </lineage>
</organism>
<evidence type="ECO:0000259" key="2">
    <source>
        <dbReference type="Pfam" id="PF15866"/>
    </source>
</evidence>
<keyword evidence="4" id="KW-1185">Reference proteome</keyword>
<evidence type="ECO:0000256" key="1">
    <source>
        <dbReference type="ARBA" id="ARBA00025758"/>
    </source>
</evidence>
<dbReference type="PANTHER" id="PTHR12794:SF0">
    <property type="entry name" value="GEM-ASSOCIATED PROTEIN 2"/>
    <property type="match status" value="1"/>
</dbReference>
<comment type="caution">
    <text evidence="3">The sequence shown here is derived from an EMBL/GenBank/DDBJ whole genome shotgun (WGS) entry which is preliminary data.</text>
</comment>
<accession>A0A8J6H6Z6</accession>
<evidence type="ECO:0000313" key="4">
    <source>
        <dbReference type="Proteomes" id="UP000719412"/>
    </source>
</evidence>
<proteinExistence type="inferred from homology"/>
<evidence type="ECO:0000313" key="3">
    <source>
        <dbReference type="EMBL" id="KAH0809203.1"/>
    </source>
</evidence>
<dbReference type="InterPro" id="IPR035426">
    <property type="entry name" value="Gemin2/Brr1"/>
</dbReference>
<dbReference type="Pfam" id="PF15866">
    <property type="entry name" value="DUF4729"/>
    <property type="match status" value="1"/>
</dbReference>
<feature type="domain" description="DUF4729" evidence="2">
    <location>
        <begin position="388"/>
        <end position="480"/>
    </location>
</feature>
<dbReference type="GO" id="GO:0000387">
    <property type="term" value="P:spliceosomal snRNP assembly"/>
    <property type="evidence" value="ECO:0007669"/>
    <property type="project" value="InterPro"/>
</dbReference>
<name>A0A8J6H6Z6_TENMO</name>
<dbReference type="AlphaFoldDB" id="A0A8J6H6Z6"/>